<dbReference type="InterPro" id="IPR000524">
    <property type="entry name" value="Tscrpt_reg_HTH_GntR"/>
</dbReference>
<evidence type="ECO:0000256" key="3">
    <source>
        <dbReference type="ARBA" id="ARBA00023163"/>
    </source>
</evidence>
<dbReference type="SUPFAM" id="SSF48008">
    <property type="entry name" value="GntR ligand-binding domain-like"/>
    <property type="match status" value="1"/>
</dbReference>
<organism evidence="6 7">
    <name type="scientific">Naumannella halotolerans</name>
    <dbReference type="NCBI Taxonomy" id="993414"/>
    <lineage>
        <taxon>Bacteria</taxon>
        <taxon>Bacillati</taxon>
        <taxon>Actinomycetota</taxon>
        <taxon>Actinomycetes</taxon>
        <taxon>Propionibacteriales</taxon>
        <taxon>Propionibacteriaceae</taxon>
        <taxon>Naumannella</taxon>
    </lineage>
</organism>
<protein>
    <submittedName>
        <fullName evidence="6">GntR family transcriptional repressor for pyruvate dehydrogenase complex</fullName>
    </submittedName>
</protein>
<feature type="compositionally biased region" description="Low complexity" evidence="4">
    <location>
        <begin position="225"/>
        <end position="234"/>
    </location>
</feature>
<keyword evidence="2" id="KW-0238">DNA-binding</keyword>
<proteinExistence type="predicted"/>
<evidence type="ECO:0000313" key="7">
    <source>
        <dbReference type="Proteomes" id="UP000295371"/>
    </source>
</evidence>
<dbReference type="PROSITE" id="PS50949">
    <property type="entry name" value="HTH_GNTR"/>
    <property type="match status" value="1"/>
</dbReference>
<sequence length="245" mass="26395">MPAYPPDRSSELIDSLHAIPTGSPVSEVAQSLLKLFTTGSIPPGTRLPPERQLAASLNVGRSAVREALAALELLGIVDVRPGSGTYLRGSASELLPQSLRWGLLIGGESTQELLELRAGLETYAARLAAERADEDGQAELAELVARMDRQVAEDLAAFSATDQEFHQRLAVAARNSVLLDLLHVTRSLLRVYADRAVQDRPGAERAVAEHRAILDAVARRDPDQAARAMTAHMRTATKRLRGEAG</sequence>
<accession>A0A4R7JCD9</accession>
<gene>
    <name evidence="6" type="ORF">CLV29_1981</name>
</gene>
<dbReference type="EMBL" id="SOAW01000001">
    <property type="protein sequence ID" value="TDT34323.1"/>
    <property type="molecule type" value="Genomic_DNA"/>
</dbReference>
<dbReference type="PANTHER" id="PTHR43537">
    <property type="entry name" value="TRANSCRIPTIONAL REGULATOR, GNTR FAMILY"/>
    <property type="match status" value="1"/>
</dbReference>
<feature type="region of interest" description="Disordered" evidence="4">
    <location>
        <begin position="224"/>
        <end position="245"/>
    </location>
</feature>
<dbReference type="SMART" id="SM00345">
    <property type="entry name" value="HTH_GNTR"/>
    <property type="match status" value="1"/>
</dbReference>
<dbReference type="GO" id="GO:0003677">
    <property type="term" value="F:DNA binding"/>
    <property type="evidence" value="ECO:0007669"/>
    <property type="project" value="UniProtKB-KW"/>
</dbReference>
<evidence type="ECO:0000256" key="4">
    <source>
        <dbReference type="SAM" id="MobiDB-lite"/>
    </source>
</evidence>
<dbReference type="CDD" id="cd07377">
    <property type="entry name" value="WHTH_GntR"/>
    <property type="match status" value="1"/>
</dbReference>
<keyword evidence="6" id="KW-0670">Pyruvate</keyword>
<dbReference type="PANTHER" id="PTHR43537:SF5">
    <property type="entry name" value="UXU OPERON TRANSCRIPTIONAL REGULATOR"/>
    <property type="match status" value="1"/>
</dbReference>
<comment type="caution">
    <text evidence="6">The sequence shown here is derived from an EMBL/GenBank/DDBJ whole genome shotgun (WGS) entry which is preliminary data.</text>
</comment>
<dbReference type="PRINTS" id="PR00035">
    <property type="entry name" value="HTHGNTR"/>
</dbReference>
<keyword evidence="3" id="KW-0804">Transcription</keyword>
<dbReference type="Pfam" id="PF00392">
    <property type="entry name" value="GntR"/>
    <property type="match status" value="1"/>
</dbReference>
<dbReference type="RefSeq" id="WP_133754713.1">
    <property type="nucleotide sequence ID" value="NZ_SOAW01000001.1"/>
</dbReference>
<dbReference type="Gene3D" id="1.10.10.10">
    <property type="entry name" value="Winged helix-like DNA-binding domain superfamily/Winged helix DNA-binding domain"/>
    <property type="match status" value="1"/>
</dbReference>
<dbReference type="InterPro" id="IPR036390">
    <property type="entry name" value="WH_DNA-bd_sf"/>
</dbReference>
<dbReference type="OrthoDB" id="3172099at2"/>
<dbReference type="SMART" id="SM00895">
    <property type="entry name" value="FCD"/>
    <property type="match status" value="1"/>
</dbReference>
<evidence type="ECO:0000256" key="1">
    <source>
        <dbReference type="ARBA" id="ARBA00023015"/>
    </source>
</evidence>
<dbReference type="AlphaFoldDB" id="A0A4R7JCD9"/>
<keyword evidence="1" id="KW-0805">Transcription regulation</keyword>
<reference evidence="6 7" key="1">
    <citation type="submission" date="2019-03" db="EMBL/GenBank/DDBJ databases">
        <title>Genomic Encyclopedia of Archaeal and Bacterial Type Strains, Phase II (KMG-II): from individual species to whole genera.</title>
        <authorList>
            <person name="Goeker M."/>
        </authorList>
    </citation>
    <scope>NUCLEOTIDE SEQUENCE [LARGE SCALE GENOMIC DNA]</scope>
    <source>
        <strain evidence="6 7">DSM 24323</strain>
    </source>
</reference>
<evidence type="ECO:0000256" key="2">
    <source>
        <dbReference type="ARBA" id="ARBA00023125"/>
    </source>
</evidence>
<evidence type="ECO:0000259" key="5">
    <source>
        <dbReference type="PROSITE" id="PS50949"/>
    </source>
</evidence>
<dbReference type="GO" id="GO:0003700">
    <property type="term" value="F:DNA-binding transcription factor activity"/>
    <property type="evidence" value="ECO:0007669"/>
    <property type="project" value="InterPro"/>
</dbReference>
<feature type="domain" description="HTH gntR-type" evidence="5">
    <location>
        <begin position="22"/>
        <end position="90"/>
    </location>
</feature>
<name>A0A4R7JCD9_9ACTN</name>
<evidence type="ECO:0000313" key="6">
    <source>
        <dbReference type="EMBL" id="TDT34323.1"/>
    </source>
</evidence>
<dbReference type="InterPro" id="IPR008920">
    <property type="entry name" value="TF_FadR/GntR_C"/>
</dbReference>
<dbReference type="InterPro" id="IPR036388">
    <property type="entry name" value="WH-like_DNA-bd_sf"/>
</dbReference>
<keyword evidence="7" id="KW-1185">Reference proteome</keyword>
<dbReference type="Proteomes" id="UP000295371">
    <property type="component" value="Unassembled WGS sequence"/>
</dbReference>
<dbReference type="SUPFAM" id="SSF46785">
    <property type="entry name" value="Winged helix' DNA-binding domain"/>
    <property type="match status" value="1"/>
</dbReference>
<dbReference type="InterPro" id="IPR011711">
    <property type="entry name" value="GntR_C"/>
</dbReference>
<dbReference type="Pfam" id="PF07729">
    <property type="entry name" value="FCD"/>
    <property type="match status" value="1"/>
</dbReference>
<dbReference type="Gene3D" id="1.20.120.530">
    <property type="entry name" value="GntR ligand-binding domain-like"/>
    <property type="match status" value="1"/>
</dbReference>